<dbReference type="EnsemblPlants" id="KQJ95375">
    <property type="protein sequence ID" value="KQJ95375"/>
    <property type="gene ID" value="BRADI_3g16834v3"/>
</dbReference>
<accession>A0A0Q3F6N3</accession>
<protein>
    <recommendedName>
        <fullName evidence="4">Ubiquitin-like protease family profile domain-containing protein</fullName>
    </recommendedName>
</protein>
<reference evidence="2" key="3">
    <citation type="submission" date="2018-08" db="UniProtKB">
        <authorList>
            <consortium name="EnsemblPlants"/>
        </authorList>
    </citation>
    <scope>IDENTIFICATION</scope>
    <source>
        <strain evidence="2">cv. Bd21</strain>
    </source>
</reference>
<dbReference type="ExpressionAtlas" id="A0A0Q3F6N3">
    <property type="expression patterns" value="baseline"/>
</dbReference>
<evidence type="ECO:0008006" key="4">
    <source>
        <dbReference type="Google" id="ProtNLM"/>
    </source>
</evidence>
<dbReference type="FunCoup" id="A0A0Q3F6N3">
    <property type="interactions" value="218"/>
</dbReference>
<evidence type="ECO:0000313" key="3">
    <source>
        <dbReference type="Proteomes" id="UP000008810"/>
    </source>
</evidence>
<reference evidence="1 2" key="1">
    <citation type="journal article" date="2010" name="Nature">
        <title>Genome sequencing and analysis of the model grass Brachypodium distachyon.</title>
        <authorList>
            <consortium name="International Brachypodium Initiative"/>
        </authorList>
    </citation>
    <scope>NUCLEOTIDE SEQUENCE [LARGE SCALE GENOMIC DNA]</scope>
    <source>
        <strain evidence="1 2">Bd21</strain>
    </source>
</reference>
<name>A0A0Q3F6N3_BRADI</name>
<sequence>MVSLMEWCVDAPPHYLKMPWVTTEFPRYISINGSAVHKQLIGTDVLDFEMCDLLVRRLTQLDTRMEPTSRRLRWRHLLESDFSVRAIAENDLTYFLSIQQQFIGNEITYNMSCTRMFAVPSFIEESWSAYMFDMKQEVIHILDPLGLHLESATVKELHGHSANLIQDKLFDCFNKYYEIWNPQKKQWPHVYPVLTNDKFNKNQSGLCMLHCVRNYNGDELEQPLTLSGYSRLQHTFLHDLLTMENNKSRLPVPIMKIIDPPNWRQV</sequence>
<reference evidence="1" key="2">
    <citation type="submission" date="2017-06" db="EMBL/GenBank/DDBJ databases">
        <title>WGS assembly of Brachypodium distachyon.</title>
        <authorList>
            <consortium name="The International Brachypodium Initiative"/>
            <person name="Lucas S."/>
            <person name="Harmon-Smith M."/>
            <person name="Lail K."/>
            <person name="Tice H."/>
            <person name="Grimwood J."/>
            <person name="Bruce D."/>
            <person name="Barry K."/>
            <person name="Shu S."/>
            <person name="Lindquist E."/>
            <person name="Wang M."/>
            <person name="Pitluck S."/>
            <person name="Vogel J.P."/>
            <person name="Garvin D.F."/>
            <person name="Mockler T.C."/>
            <person name="Schmutz J."/>
            <person name="Rokhsar D."/>
            <person name="Bevan M.W."/>
        </authorList>
    </citation>
    <scope>NUCLEOTIDE SEQUENCE</scope>
    <source>
        <strain evidence="1">Bd21</strain>
    </source>
</reference>
<dbReference type="OrthoDB" id="693934at2759"/>
<evidence type="ECO:0000313" key="1">
    <source>
        <dbReference type="EMBL" id="KQJ95375.1"/>
    </source>
</evidence>
<dbReference type="Proteomes" id="UP000008810">
    <property type="component" value="Chromosome 3"/>
</dbReference>
<dbReference type="EMBL" id="CM000882">
    <property type="protein sequence ID" value="KQJ95375.1"/>
    <property type="molecule type" value="Genomic_DNA"/>
</dbReference>
<gene>
    <name evidence="1" type="ORF">BRADI_3g16834v3</name>
</gene>
<dbReference type="Gramene" id="KQJ95375">
    <property type="protein sequence ID" value="KQJ95375"/>
    <property type="gene ID" value="BRADI_3g16834v3"/>
</dbReference>
<organism evidence="1">
    <name type="scientific">Brachypodium distachyon</name>
    <name type="common">Purple false brome</name>
    <name type="synonym">Trachynia distachya</name>
    <dbReference type="NCBI Taxonomy" id="15368"/>
    <lineage>
        <taxon>Eukaryota</taxon>
        <taxon>Viridiplantae</taxon>
        <taxon>Streptophyta</taxon>
        <taxon>Embryophyta</taxon>
        <taxon>Tracheophyta</taxon>
        <taxon>Spermatophyta</taxon>
        <taxon>Magnoliopsida</taxon>
        <taxon>Liliopsida</taxon>
        <taxon>Poales</taxon>
        <taxon>Poaceae</taxon>
        <taxon>BOP clade</taxon>
        <taxon>Pooideae</taxon>
        <taxon>Stipodae</taxon>
        <taxon>Brachypodieae</taxon>
        <taxon>Brachypodium</taxon>
    </lineage>
</organism>
<dbReference type="AlphaFoldDB" id="A0A0Q3F6N3"/>
<proteinExistence type="predicted"/>
<dbReference type="InParanoid" id="A0A0Q3F6N3"/>
<evidence type="ECO:0000313" key="2">
    <source>
        <dbReference type="EnsemblPlants" id="KQJ95375"/>
    </source>
</evidence>
<keyword evidence="3" id="KW-1185">Reference proteome</keyword>